<proteinExistence type="predicted"/>
<name>A0A061RTB4_9CHLO</name>
<feature type="region of interest" description="Disordered" evidence="1">
    <location>
        <begin position="36"/>
        <end position="88"/>
    </location>
</feature>
<dbReference type="EMBL" id="GBEZ01007675">
    <property type="protein sequence ID" value="JAC77804.1"/>
    <property type="molecule type" value="Transcribed_RNA"/>
</dbReference>
<protein>
    <submittedName>
        <fullName evidence="2">Uncharacterized protein</fullName>
    </submittedName>
</protein>
<dbReference type="EMBL" id="GBEZ01010491">
    <property type="protein sequence ID" value="JAC75188.1"/>
    <property type="molecule type" value="Transcribed_RNA"/>
</dbReference>
<gene>
    <name evidence="3" type="ORF">TSPGSL018_16746</name>
    <name evidence="2" type="ORF">TSPGSL018_23821</name>
</gene>
<evidence type="ECO:0000313" key="2">
    <source>
        <dbReference type="EMBL" id="JAC75188.1"/>
    </source>
</evidence>
<accession>A0A061RTB4</accession>
<feature type="compositionally biased region" description="Low complexity" evidence="1">
    <location>
        <begin position="67"/>
        <end position="83"/>
    </location>
</feature>
<feature type="compositionally biased region" description="Low complexity" evidence="1">
    <location>
        <begin position="36"/>
        <end position="47"/>
    </location>
</feature>
<organism evidence="2">
    <name type="scientific">Tetraselmis sp. GSL018</name>
    <dbReference type="NCBI Taxonomy" id="582737"/>
    <lineage>
        <taxon>Eukaryota</taxon>
        <taxon>Viridiplantae</taxon>
        <taxon>Chlorophyta</taxon>
        <taxon>core chlorophytes</taxon>
        <taxon>Chlorodendrophyceae</taxon>
        <taxon>Chlorodendrales</taxon>
        <taxon>Chlorodendraceae</taxon>
        <taxon>Tetraselmis</taxon>
    </lineage>
</organism>
<feature type="non-terminal residue" evidence="2">
    <location>
        <position position="1"/>
    </location>
</feature>
<sequence>VSTLLRLLSHRLLPESGILSVPAPASIAAARSAAGAPSCASTSSPAPLGDATCATRAPPSRRCGAIASTPPAAPRRPTAASRSGVNSVSSAAFPAVAERKGIDRATWLPESRITEGPPGRGESRRMAWAASPASEGEDSGVGGQRGHATIPNTSWRNTAAFCTLGTMRI</sequence>
<reference evidence="2" key="1">
    <citation type="submission" date="2014-05" db="EMBL/GenBank/DDBJ databases">
        <title>The transcriptome of the halophilic microalga Tetraselmis sp. GSL018 isolated from the Great Salt Lake, Utah.</title>
        <authorList>
            <person name="Jinkerson R.E."/>
            <person name="D'Adamo S."/>
            <person name="Posewitz M.C."/>
        </authorList>
    </citation>
    <scope>NUCLEOTIDE SEQUENCE</scope>
    <source>
        <strain evidence="2">GSL018</strain>
    </source>
</reference>
<evidence type="ECO:0000256" key="1">
    <source>
        <dbReference type="SAM" id="MobiDB-lite"/>
    </source>
</evidence>
<evidence type="ECO:0000313" key="3">
    <source>
        <dbReference type="EMBL" id="JAC77804.1"/>
    </source>
</evidence>
<feature type="region of interest" description="Disordered" evidence="1">
    <location>
        <begin position="110"/>
        <end position="151"/>
    </location>
</feature>
<dbReference type="AlphaFoldDB" id="A0A061RTB4"/>